<dbReference type="EMBL" id="CAMXCT020000598">
    <property type="protein sequence ID" value="CAL1134315.1"/>
    <property type="molecule type" value="Genomic_DNA"/>
</dbReference>
<organism evidence="1">
    <name type="scientific">Cladocopium goreaui</name>
    <dbReference type="NCBI Taxonomy" id="2562237"/>
    <lineage>
        <taxon>Eukaryota</taxon>
        <taxon>Sar</taxon>
        <taxon>Alveolata</taxon>
        <taxon>Dinophyceae</taxon>
        <taxon>Suessiales</taxon>
        <taxon>Symbiodiniaceae</taxon>
        <taxon>Cladocopium</taxon>
    </lineage>
</organism>
<evidence type="ECO:0000313" key="2">
    <source>
        <dbReference type="EMBL" id="CAL4768252.1"/>
    </source>
</evidence>
<evidence type="ECO:0000313" key="3">
    <source>
        <dbReference type="Proteomes" id="UP001152797"/>
    </source>
</evidence>
<comment type="caution">
    <text evidence="1">The sequence shown here is derived from an EMBL/GenBank/DDBJ whole genome shotgun (WGS) entry which is preliminary data.</text>
</comment>
<dbReference type="EMBL" id="CAMXCT030000598">
    <property type="protein sequence ID" value="CAL4768252.1"/>
    <property type="molecule type" value="Genomic_DNA"/>
</dbReference>
<evidence type="ECO:0000313" key="1">
    <source>
        <dbReference type="EMBL" id="CAI3980940.1"/>
    </source>
</evidence>
<gene>
    <name evidence="1" type="ORF">C1SCF055_LOCUS8780</name>
</gene>
<protein>
    <submittedName>
        <fullName evidence="1">Uncharacterized protein</fullName>
    </submittedName>
</protein>
<accession>A0A9P1BWQ4</accession>
<keyword evidence="3" id="KW-1185">Reference proteome</keyword>
<dbReference type="Proteomes" id="UP001152797">
    <property type="component" value="Unassembled WGS sequence"/>
</dbReference>
<reference evidence="2 3" key="2">
    <citation type="submission" date="2024-05" db="EMBL/GenBank/DDBJ databases">
        <authorList>
            <person name="Chen Y."/>
            <person name="Shah S."/>
            <person name="Dougan E. K."/>
            <person name="Thang M."/>
            <person name="Chan C."/>
        </authorList>
    </citation>
    <scope>NUCLEOTIDE SEQUENCE [LARGE SCALE GENOMIC DNA]</scope>
</reference>
<dbReference type="EMBL" id="CAMXCT010000598">
    <property type="protein sequence ID" value="CAI3980940.1"/>
    <property type="molecule type" value="Genomic_DNA"/>
</dbReference>
<proteinExistence type="predicted"/>
<reference evidence="1" key="1">
    <citation type="submission" date="2022-10" db="EMBL/GenBank/DDBJ databases">
        <authorList>
            <person name="Chen Y."/>
            <person name="Dougan E. K."/>
            <person name="Chan C."/>
            <person name="Rhodes N."/>
            <person name="Thang M."/>
        </authorList>
    </citation>
    <scope>NUCLEOTIDE SEQUENCE</scope>
</reference>
<dbReference type="OrthoDB" id="412896at2759"/>
<dbReference type="AlphaFoldDB" id="A0A9P1BWQ4"/>
<sequence length="59" mass="6934">MCLGARKAEAKSLYDDRPDVKEEVPKVEIDDSDEAIEAKLRQFRGDFHCCCCRRNPRRY</sequence>
<name>A0A9P1BWQ4_9DINO</name>